<evidence type="ECO:0000256" key="1">
    <source>
        <dbReference type="SAM" id="SignalP"/>
    </source>
</evidence>
<gene>
    <name evidence="3" type="ORF">MM239_03020</name>
</gene>
<dbReference type="PANTHER" id="PTHR34406">
    <property type="entry name" value="PROTEIN YCEI"/>
    <property type="match status" value="1"/>
</dbReference>
<sequence>MRKFSFSIIHIMFLAAMMIFHNTTFAQTNYTLATGSTLKVTGTSTLHDWEMVSSTASGKAKFTLESGKVTGAKDLVVTMPAESIKSGKNGMDKNAYSALNTKTHKEVKFVLKELVSVATGFQAVGDFTIAGVTQTAKFPVTYAVSGEKITFKGKYDCKLSDFKIDPPTALMGTVKTGNEVSIHFDIAFQPTK</sequence>
<comment type="caution">
    <text evidence="3">The sequence shown here is derived from an EMBL/GenBank/DDBJ whole genome shotgun (WGS) entry which is preliminary data.</text>
</comment>
<dbReference type="Proteomes" id="UP001165489">
    <property type="component" value="Unassembled WGS sequence"/>
</dbReference>
<keyword evidence="4" id="KW-1185">Reference proteome</keyword>
<name>A0ABS9UX83_9BACT</name>
<dbReference type="InterPro" id="IPR007372">
    <property type="entry name" value="Lipid/polyisoprenoid-bd_YceI"/>
</dbReference>
<feature type="chain" id="PRO_5046466671" evidence="1">
    <location>
        <begin position="27"/>
        <end position="192"/>
    </location>
</feature>
<dbReference type="Gene3D" id="2.40.128.110">
    <property type="entry name" value="Lipid/polyisoprenoid-binding, YceI-like"/>
    <property type="match status" value="1"/>
</dbReference>
<organism evidence="3 4">
    <name type="scientific">Belliella filtrata</name>
    <dbReference type="NCBI Taxonomy" id="2923435"/>
    <lineage>
        <taxon>Bacteria</taxon>
        <taxon>Pseudomonadati</taxon>
        <taxon>Bacteroidota</taxon>
        <taxon>Cytophagia</taxon>
        <taxon>Cytophagales</taxon>
        <taxon>Cyclobacteriaceae</taxon>
        <taxon>Belliella</taxon>
    </lineage>
</organism>
<feature type="signal peptide" evidence="1">
    <location>
        <begin position="1"/>
        <end position="26"/>
    </location>
</feature>
<dbReference type="InterPro" id="IPR036761">
    <property type="entry name" value="TTHA0802/YceI-like_sf"/>
</dbReference>
<evidence type="ECO:0000259" key="2">
    <source>
        <dbReference type="SMART" id="SM00867"/>
    </source>
</evidence>
<dbReference type="RefSeq" id="WP_241346488.1">
    <property type="nucleotide sequence ID" value="NZ_JAKZGP010000004.1"/>
</dbReference>
<dbReference type="EMBL" id="JAKZGP010000004">
    <property type="protein sequence ID" value="MCH7408355.1"/>
    <property type="molecule type" value="Genomic_DNA"/>
</dbReference>
<accession>A0ABS9UX83</accession>
<protein>
    <submittedName>
        <fullName evidence="3">YceI family protein</fullName>
    </submittedName>
</protein>
<keyword evidence="1" id="KW-0732">Signal</keyword>
<feature type="domain" description="Lipid/polyisoprenoid-binding YceI-like" evidence="2">
    <location>
        <begin position="29"/>
        <end position="189"/>
    </location>
</feature>
<dbReference type="SMART" id="SM00867">
    <property type="entry name" value="YceI"/>
    <property type="match status" value="1"/>
</dbReference>
<dbReference type="SUPFAM" id="SSF101874">
    <property type="entry name" value="YceI-like"/>
    <property type="match status" value="1"/>
</dbReference>
<reference evidence="3" key="1">
    <citation type="submission" date="2022-03" db="EMBL/GenBank/DDBJ databases">
        <title>De novo assembled genomes of Belliella spp. (Cyclobacteriaceae) strains.</title>
        <authorList>
            <person name="Szabo A."/>
            <person name="Korponai K."/>
            <person name="Felfoldi T."/>
        </authorList>
    </citation>
    <scope>NUCLEOTIDE SEQUENCE</scope>
    <source>
        <strain evidence="3">DSM 111904</strain>
    </source>
</reference>
<evidence type="ECO:0000313" key="4">
    <source>
        <dbReference type="Proteomes" id="UP001165489"/>
    </source>
</evidence>
<evidence type="ECO:0000313" key="3">
    <source>
        <dbReference type="EMBL" id="MCH7408355.1"/>
    </source>
</evidence>
<proteinExistence type="predicted"/>
<dbReference type="PANTHER" id="PTHR34406:SF1">
    <property type="entry name" value="PROTEIN YCEI"/>
    <property type="match status" value="1"/>
</dbReference>
<dbReference type="Pfam" id="PF04264">
    <property type="entry name" value="YceI"/>
    <property type="match status" value="1"/>
</dbReference>